<keyword evidence="3" id="KW-1185">Reference proteome</keyword>
<evidence type="ECO:0000313" key="3">
    <source>
        <dbReference type="Proteomes" id="UP000186112"/>
    </source>
</evidence>
<evidence type="ECO:0000313" key="2">
    <source>
        <dbReference type="EMBL" id="OLS01948.1"/>
    </source>
</evidence>
<reference evidence="2 3" key="1">
    <citation type="submission" date="2016-02" db="EMBL/GenBank/DDBJ databases">
        <title>Genome sequence of Tissierella creatinophila DSM 6911.</title>
        <authorList>
            <person name="Poehlein A."/>
            <person name="Daniel R."/>
        </authorList>
    </citation>
    <scope>NUCLEOTIDE SEQUENCE [LARGE SCALE GENOMIC DNA]</scope>
    <source>
        <strain evidence="2 3">DSM 6911</strain>
    </source>
</reference>
<accession>A0A1U7M423</accession>
<name>A0A1U7M423_TISCR</name>
<sequence length="121" mass="14145">MRTLSVKKLAETVTKLREEKGYTKEELGNLTGINRIMIGRIEREDFMPSIVQLEELGKVLEFDIIEMFTDREKTNSFVALRSEALNEAEEEGVDKLFKMMISLRQQIMLRRKFENESINNA</sequence>
<dbReference type="Gene3D" id="1.10.260.40">
    <property type="entry name" value="lambda repressor-like DNA-binding domains"/>
    <property type="match status" value="1"/>
</dbReference>
<dbReference type="OrthoDB" id="9803238at2"/>
<keyword evidence="2" id="KW-0238">DNA-binding</keyword>
<comment type="caution">
    <text evidence="2">The sequence shown here is derived from an EMBL/GenBank/DDBJ whole genome shotgun (WGS) entry which is preliminary data.</text>
</comment>
<dbReference type="RefSeq" id="WP_075727791.1">
    <property type="nucleotide sequence ID" value="NZ_LTDM01000053.1"/>
</dbReference>
<dbReference type="InterPro" id="IPR001387">
    <property type="entry name" value="Cro/C1-type_HTH"/>
</dbReference>
<dbReference type="PROSITE" id="PS50943">
    <property type="entry name" value="HTH_CROC1"/>
    <property type="match status" value="1"/>
</dbReference>
<protein>
    <submittedName>
        <fullName evidence="2">DNA-binding transcriptional repressor PuuR</fullName>
    </submittedName>
</protein>
<dbReference type="CDD" id="cd00093">
    <property type="entry name" value="HTH_XRE"/>
    <property type="match status" value="1"/>
</dbReference>
<evidence type="ECO:0000259" key="1">
    <source>
        <dbReference type="PROSITE" id="PS50943"/>
    </source>
</evidence>
<organism evidence="2 3">
    <name type="scientific">Tissierella creatinophila DSM 6911</name>
    <dbReference type="NCBI Taxonomy" id="1123403"/>
    <lineage>
        <taxon>Bacteria</taxon>
        <taxon>Bacillati</taxon>
        <taxon>Bacillota</taxon>
        <taxon>Tissierellia</taxon>
        <taxon>Tissierellales</taxon>
        <taxon>Tissierellaceae</taxon>
        <taxon>Tissierella</taxon>
    </lineage>
</organism>
<proteinExistence type="predicted"/>
<dbReference type="SUPFAM" id="SSF47413">
    <property type="entry name" value="lambda repressor-like DNA-binding domains"/>
    <property type="match status" value="1"/>
</dbReference>
<dbReference type="InterPro" id="IPR010982">
    <property type="entry name" value="Lambda_DNA-bd_dom_sf"/>
</dbReference>
<dbReference type="EMBL" id="LTDM01000053">
    <property type="protein sequence ID" value="OLS01948.1"/>
    <property type="molecule type" value="Genomic_DNA"/>
</dbReference>
<gene>
    <name evidence="2" type="ORF">TICRE_20900</name>
</gene>
<dbReference type="Pfam" id="PF01381">
    <property type="entry name" value="HTH_3"/>
    <property type="match status" value="1"/>
</dbReference>
<dbReference type="SMART" id="SM00530">
    <property type="entry name" value="HTH_XRE"/>
    <property type="match status" value="1"/>
</dbReference>
<feature type="domain" description="HTH cro/C1-type" evidence="1">
    <location>
        <begin position="13"/>
        <end position="67"/>
    </location>
</feature>
<dbReference type="AlphaFoldDB" id="A0A1U7M423"/>
<dbReference type="GO" id="GO:0003677">
    <property type="term" value="F:DNA binding"/>
    <property type="evidence" value="ECO:0007669"/>
    <property type="project" value="UniProtKB-KW"/>
</dbReference>
<dbReference type="Proteomes" id="UP000186112">
    <property type="component" value="Unassembled WGS sequence"/>
</dbReference>